<keyword evidence="2" id="KW-0479">Metal-binding</keyword>
<organism evidence="4 5">
    <name type="scientific">Heracleum sosnowskyi</name>
    <dbReference type="NCBI Taxonomy" id="360622"/>
    <lineage>
        <taxon>Eukaryota</taxon>
        <taxon>Viridiplantae</taxon>
        <taxon>Streptophyta</taxon>
        <taxon>Embryophyta</taxon>
        <taxon>Tracheophyta</taxon>
        <taxon>Spermatophyta</taxon>
        <taxon>Magnoliopsida</taxon>
        <taxon>eudicotyledons</taxon>
        <taxon>Gunneridae</taxon>
        <taxon>Pentapetalae</taxon>
        <taxon>asterids</taxon>
        <taxon>campanulids</taxon>
        <taxon>Apiales</taxon>
        <taxon>Apiaceae</taxon>
        <taxon>Apioideae</taxon>
        <taxon>apioid superclade</taxon>
        <taxon>Tordylieae</taxon>
        <taxon>Tordyliinae</taxon>
        <taxon>Heracleum</taxon>
    </lineage>
</organism>
<name>A0AAD8HMQ0_9APIA</name>
<evidence type="ECO:0000259" key="3">
    <source>
        <dbReference type="PROSITE" id="PS50966"/>
    </source>
</evidence>
<comment type="caution">
    <text evidence="4">The sequence shown here is derived from an EMBL/GenBank/DDBJ whole genome shotgun (WGS) entry which is preliminary data.</text>
</comment>
<dbReference type="PANTHER" id="PTHR31669">
    <property type="entry name" value="PROTEIN FAR1-RELATED SEQUENCE 10-RELATED"/>
    <property type="match status" value="1"/>
</dbReference>
<dbReference type="InterPro" id="IPR007527">
    <property type="entry name" value="Znf_SWIM"/>
</dbReference>
<evidence type="ECO:0000313" key="5">
    <source>
        <dbReference type="Proteomes" id="UP001237642"/>
    </source>
</evidence>
<keyword evidence="5" id="KW-1185">Reference proteome</keyword>
<dbReference type="EMBL" id="JAUIZM010000008">
    <property type="protein sequence ID" value="KAK1369476.1"/>
    <property type="molecule type" value="Genomic_DNA"/>
</dbReference>
<dbReference type="PANTHER" id="PTHR31669:SF306">
    <property type="entry name" value="PROTEIN FAR1-RELATED SEQUENCE"/>
    <property type="match status" value="1"/>
</dbReference>
<proteinExistence type="inferred from homology"/>
<evidence type="ECO:0000256" key="1">
    <source>
        <dbReference type="PROSITE-ProRule" id="PRU00325"/>
    </source>
</evidence>
<accession>A0AAD8HMQ0</accession>
<dbReference type="PROSITE" id="PS50966">
    <property type="entry name" value="ZF_SWIM"/>
    <property type="match status" value="1"/>
</dbReference>
<dbReference type="GO" id="GO:0005634">
    <property type="term" value="C:nucleus"/>
    <property type="evidence" value="ECO:0007669"/>
    <property type="project" value="UniProtKB-SubCell"/>
</dbReference>
<dbReference type="InterPro" id="IPR031052">
    <property type="entry name" value="FHY3/FAR1"/>
</dbReference>
<gene>
    <name evidence="4" type="ORF">POM88_035568</name>
</gene>
<evidence type="ECO:0000256" key="2">
    <source>
        <dbReference type="RuleBase" id="RU367018"/>
    </source>
</evidence>
<dbReference type="GO" id="GO:0008270">
    <property type="term" value="F:zinc ion binding"/>
    <property type="evidence" value="ECO:0007669"/>
    <property type="project" value="UniProtKB-UniRule"/>
</dbReference>
<keyword evidence="1 2" id="KW-0863">Zinc-finger</keyword>
<keyword evidence="2" id="KW-0539">Nucleus</keyword>
<dbReference type="Proteomes" id="UP001237642">
    <property type="component" value="Unassembled WGS sequence"/>
</dbReference>
<dbReference type="AlphaFoldDB" id="A0AAD8HMQ0"/>
<evidence type="ECO:0000313" key="4">
    <source>
        <dbReference type="EMBL" id="KAK1369476.1"/>
    </source>
</evidence>
<dbReference type="Pfam" id="PF04434">
    <property type="entry name" value="SWIM"/>
    <property type="match status" value="1"/>
</dbReference>
<keyword evidence="2" id="KW-0862">Zinc</keyword>
<sequence length="373" mass="43057">MKVAVPGIFSSFNGLVASKHRLCMWHILQKFPVKLGNRLCKETDFMEKMKKYIWSSNIDIDEFERGWEAVIKEFKLEGSTYFHKQGDTLCEFWLRYQSAMDRQRNETARLDHETNYSIPTCISTWFIEDDAADLFTRAIFYKFQEEIIASCVGMQIKRMSEEVDGVTHLEIRDVKVKDKLFKVSVSLNHVVCSCKKFVMCGILCRHAFCGLKQIGVTKFPRTLVLNRWTKIANSGTSSDSVMVSNDYFKLEQVSLTLTNIWFDFREAVNKAGLHSDRLAFVQRTIKQLNTDLDNHGGDVVEFTKRDHMAAMVGDQPSGELTVLVPECCKNKGNYFKRMVSIREKAVMNSKKRIRKCKKCSALTHDSRTCPKKK</sequence>
<dbReference type="GO" id="GO:0006355">
    <property type="term" value="P:regulation of DNA-templated transcription"/>
    <property type="evidence" value="ECO:0007669"/>
    <property type="project" value="UniProtKB-UniRule"/>
</dbReference>
<feature type="domain" description="SWIM-type" evidence="3">
    <location>
        <begin position="181"/>
        <end position="215"/>
    </location>
</feature>
<comment type="similarity">
    <text evidence="2">Belongs to the FHY3/FAR1 family.</text>
</comment>
<comment type="subcellular location">
    <subcellularLocation>
        <location evidence="2">Nucleus</location>
    </subcellularLocation>
</comment>
<reference evidence="4" key="1">
    <citation type="submission" date="2023-02" db="EMBL/GenBank/DDBJ databases">
        <title>Genome of toxic invasive species Heracleum sosnowskyi carries increased number of genes despite the absence of recent whole-genome duplications.</title>
        <authorList>
            <person name="Schelkunov M."/>
            <person name="Shtratnikova V."/>
            <person name="Makarenko M."/>
            <person name="Klepikova A."/>
            <person name="Omelchenko D."/>
            <person name="Novikova G."/>
            <person name="Obukhova E."/>
            <person name="Bogdanov V."/>
            <person name="Penin A."/>
            <person name="Logacheva M."/>
        </authorList>
    </citation>
    <scope>NUCLEOTIDE SEQUENCE</scope>
    <source>
        <strain evidence="4">Hsosn_3</strain>
        <tissue evidence="4">Leaf</tissue>
    </source>
</reference>
<comment type="function">
    <text evidence="2">Putative transcription activator involved in regulating light control of development.</text>
</comment>
<protein>
    <recommendedName>
        <fullName evidence="2">Protein FAR1-RELATED SEQUENCE</fullName>
    </recommendedName>
</protein>
<reference evidence="4" key="2">
    <citation type="submission" date="2023-05" db="EMBL/GenBank/DDBJ databases">
        <authorList>
            <person name="Schelkunov M.I."/>
        </authorList>
    </citation>
    <scope>NUCLEOTIDE SEQUENCE</scope>
    <source>
        <strain evidence="4">Hsosn_3</strain>
        <tissue evidence="4">Leaf</tissue>
    </source>
</reference>